<dbReference type="EC" id="2.7.9.2" evidence="2"/>
<keyword evidence="2" id="KW-0670">Pyruvate</keyword>
<feature type="domain" description="PEP-utilising enzyme mobile" evidence="1">
    <location>
        <begin position="487"/>
        <end position="558"/>
    </location>
</feature>
<evidence type="ECO:0000313" key="3">
    <source>
        <dbReference type="Proteomes" id="UP001184230"/>
    </source>
</evidence>
<keyword evidence="3" id="KW-1185">Reference proteome</keyword>
<dbReference type="InterPro" id="IPR051549">
    <property type="entry name" value="PEP_Utilizing_Enz"/>
</dbReference>
<dbReference type="InterPro" id="IPR036637">
    <property type="entry name" value="Phosphohistidine_dom_sf"/>
</dbReference>
<accession>A0ABU1NCU0</accession>
<evidence type="ECO:0000313" key="2">
    <source>
        <dbReference type="EMBL" id="MDR6536274.1"/>
    </source>
</evidence>
<dbReference type="RefSeq" id="WP_309901149.1">
    <property type="nucleotide sequence ID" value="NZ_JAVDRF010000004.1"/>
</dbReference>
<dbReference type="PANTHER" id="PTHR43615">
    <property type="entry name" value="PHOSPHOENOLPYRUVATE SYNTHASE-RELATED"/>
    <property type="match status" value="1"/>
</dbReference>
<protein>
    <submittedName>
        <fullName evidence="2">Pyruvate,water dikinase</fullName>
        <ecNumber evidence="2">2.7.9.2</ecNumber>
    </submittedName>
</protein>
<dbReference type="PANTHER" id="PTHR43615:SF1">
    <property type="entry name" value="PPDK_N DOMAIN-CONTAINING PROTEIN"/>
    <property type="match status" value="1"/>
</dbReference>
<dbReference type="GO" id="GO:0008986">
    <property type="term" value="F:pyruvate, water dikinase activity"/>
    <property type="evidence" value="ECO:0007669"/>
    <property type="project" value="UniProtKB-EC"/>
</dbReference>
<dbReference type="Pfam" id="PF00391">
    <property type="entry name" value="PEP-utilizers"/>
    <property type="match status" value="1"/>
</dbReference>
<reference evidence="2 3" key="1">
    <citation type="submission" date="2023-07" db="EMBL/GenBank/DDBJ databases">
        <title>Sorghum-associated microbial communities from plants grown in Nebraska, USA.</title>
        <authorList>
            <person name="Schachtman D."/>
        </authorList>
    </citation>
    <scope>NUCLEOTIDE SEQUENCE [LARGE SCALE GENOMIC DNA]</scope>
    <source>
        <strain evidence="2 3">DS1781</strain>
    </source>
</reference>
<gene>
    <name evidence="2" type="ORF">J2739_002047</name>
</gene>
<name>A0ABU1NCU0_9BURK</name>
<comment type="caution">
    <text evidence="2">The sequence shown here is derived from an EMBL/GenBank/DDBJ whole genome shotgun (WGS) entry which is preliminary data.</text>
</comment>
<sequence length="564" mass="61127">MTLVAEQTFAPPGPGSWFLDPTHWTRPVTRLHVEIFPDAFQRGFGESLRRYGSLLEYLEAGFVNGFPYYCARPVGAPKEAVGHPPKEVWDELARSHPMIRRRLETSATVFERKLWREDLVRWDREVKPAAIRAHLALLAVDPAALDTPALLAYIDRCRENQIHGAYIHHLFNVPALLPVGDFLVHAQEWTGRSPAQLLGLLQGANPDPLGADEELERLVGALRLDTAATALLTSPGEPGEVVAALRSLSGATGRLASAYIDRVAYRPVNGEDVGDPSVHELPELIVGAIRTAFDRLQGPPANDLDRKTSELRDAVPARHRGAFDALLEEARATYRLRDERGIYADLWAIGIMRRAILAAGRRLTAAGRLADPGHLVEAGYAELRSLVEFGDGPSGEELAERARYRLKARYADAPAFLGGEPGDPLPAEWLPPSAARLERAIGAAVQAIFAAPKPRTEERKVHGLGVSPGVYEGTARVIRGTEEFGRIERGDILVTNSTTTAFNIVLPLLGAIVTDRGGLLSHAAIVAREYGLPAVVGCTDATSVLLDGARITVDGTAGEVELVA</sequence>
<dbReference type="EMBL" id="JAVDRF010000004">
    <property type="protein sequence ID" value="MDR6536274.1"/>
    <property type="molecule type" value="Genomic_DNA"/>
</dbReference>
<dbReference type="Proteomes" id="UP001184230">
    <property type="component" value="Unassembled WGS sequence"/>
</dbReference>
<dbReference type="InterPro" id="IPR008279">
    <property type="entry name" value="PEP-util_enz_mobile_dom"/>
</dbReference>
<dbReference type="Gene3D" id="3.50.30.10">
    <property type="entry name" value="Phosphohistidine domain"/>
    <property type="match status" value="1"/>
</dbReference>
<organism evidence="2 3">
    <name type="scientific">Variovorax soli</name>
    <dbReference type="NCBI Taxonomy" id="376815"/>
    <lineage>
        <taxon>Bacteria</taxon>
        <taxon>Pseudomonadati</taxon>
        <taxon>Pseudomonadota</taxon>
        <taxon>Betaproteobacteria</taxon>
        <taxon>Burkholderiales</taxon>
        <taxon>Comamonadaceae</taxon>
        <taxon>Variovorax</taxon>
    </lineage>
</organism>
<proteinExistence type="predicted"/>
<dbReference type="SUPFAM" id="SSF52009">
    <property type="entry name" value="Phosphohistidine domain"/>
    <property type="match status" value="1"/>
</dbReference>
<evidence type="ECO:0000259" key="1">
    <source>
        <dbReference type="Pfam" id="PF00391"/>
    </source>
</evidence>
<keyword evidence="2" id="KW-0808">Transferase</keyword>